<reference evidence="4 5" key="1">
    <citation type="submission" date="2013-11" db="EMBL/GenBank/DDBJ databases">
        <title>The Genome Sequence of Phytophthora parasitica P1569.</title>
        <authorList>
            <consortium name="The Broad Institute Genomics Platform"/>
            <person name="Russ C."/>
            <person name="Tyler B."/>
            <person name="Panabieres F."/>
            <person name="Shan W."/>
            <person name="Tripathy S."/>
            <person name="Grunwald N."/>
            <person name="Machado M."/>
            <person name="Johnson C.S."/>
            <person name="Arredondo F."/>
            <person name="Hong C."/>
            <person name="Coffey M."/>
            <person name="Young S.K."/>
            <person name="Zeng Q."/>
            <person name="Gargeya S."/>
            <person name="Fitzgerald M."/>
            <person name="Abouelleil A."/>
            <person name="Alvarado L."/>
            <person name="Chapman S.B."/>
            <person name="Gainer-Dewar J."/>
            <person name="Goldberg J."/>
            <person name="Griggs A."/>
            <person name="Gujja S."/>
            <person name="Hansen M."/>
            <person name="Howarth C."/>
            <person name="Imamovic A."/>
            <person name="Ireland A."/>
            <person name="Larimer J."/>
            <person name="McCowan C."/>
            <person name="Murphy C."/>
            <person name="Pearson M."/>
            <person name="Poon T.W."/>
            <person name="Priest M."/>
            <person name="Roberts A."/>
            <person name="Saif S."/>
            <person name="Shea T."/>
            <person name="Sykes S."/>
            <person name="Wortman J."/>
            <person name="Nusbaum C."/>
            <person name="Birren B."/>
        </authorList>
    </citation>
    <scope>NUCLEOTIDE SEQUENCE [LARGE SCALE GENOMIC DNA]</scope>
    <source>
        <strain evidence="4 5">P1569</strain>
    </source>
</reference>
<proteinExistence type="predicted"/>
<feature type="region of interest" description="Disordered" evidence="2">
    <location>
        <begin position="1"/>
        <end position="20"/>
    </location>
</feature>
<dbReference type="Proteomes" id="UP000018721">
    <property type="component" value="Unassembled WGS sequence"/>
</dbReference>
<dbReference type="PANTHER" id="PTHR13947:SF37">
    <property type="entry name" value="LD18367P"/>
    <property type="match status" value="1"/>
</dbReference>
<accession>V9E0I1</accession>
<dbReference type="PROSITE" id="PS51186">
    <property type="entry name" value="GNAT"/>
    <property type="match status" value="1"/>
</dbReference>
<evidence type="ECO:0000313" key="5">
    <source>
        <dbReference type="Proteomes" id="UP000018721"/>
    </source>
</evidence>
<dbReference type="InterPro" id="IPR000182">
    <property type="entry name" value="GNAT_dom"/>
</dbReference>
<dbReference type="PANTHER" id="PTHR13947">
    <property type="entry name" value="GNAT FAMILY N-ACETYLTRANSFERASE"/>
    <property type="match status" value="1"/>
</dbReference>
<sequence>MTAARTSEHSTQQAKRTSIAVRQYRPEDHATVTKIFVEGLMAFDDNPDFRYLWEERLRKDLTHDFADIEASHMALGGNFWVATATQDESTKIVGIIGLQRRSKNVGEVRRLFVDSNCQRMGVGRKLMAELESWAKQTGIKSLFLTTNPKRKQALAFYSALGYTKVDELVRFWENPQYFEVDKFVKQL</sequence>
<comment type="caution">
    <text evidence="4">The sequence shown here is derived from an EMBL/GenBank/DDBJ whole genome shotgun (WGS) entry which is preliminary data.</text>
</comment>
<dbReference type="GO" id="GO:0008080">
    <property type="term" value="F:N-acetyltransferase activity"/>
    <property type="evidence" value="ECO:0007669"/>
    <property type="project" value="InterPro"/>
</dbReference>
<dbReference type="HOGENOM" id="CLU_013985_11_3_1"/>
<dbReference type="Pfam" id="PF00583">
    <property type="entry name" value="Acetyltransf_1"/>
    <property type="match status" value="1"/>
</dbReference>
<dbReference type="CDD" id="cd04301">
    <property type="entry name" value="NAT_SF"/>
    <property type="match status" value="1"/>
</dbReference>
<protein>
    <recommendedName>
        <fullName evidence="3">N-acetyltransferase domain-containing protein</fullName>
    </recommendedName>
</protein>
<dbReference type="AlphaFoldDB" id="V9E0I1"/>
<dbReference type="OrthoDB" id="41532at2759"/>
<keyword evidence="1" id="KW-0808">Transferase</keyword>
<dbReference type="InterPro" id="IPR016181">
    <property type="entry name" value="Acyl_CoA_acyltransferase"/>
</dbReference>
<keyword evidence="5" id="KW-1185">Reference proteome</keyword>
<dbReference type="EMBL" id="ANIZ01003648">
    <property type="protein sequence ID" value="ETI32436.1"/>
    <property type="molecule type" value="Genomic_DNA"/>
</dbReference>
<dbReference type="InterPro" id="IPR050769">
    <property type="entry name" value="NAT_camello-type"/>
</dbReference>
<dbReference type="SUPFAM" id="SSF55729">
    <property type="entry name" value="Acyl-CoA N-acyltransferases (Nat)"/>
    <property type="match status" value="1"/>
</dbReference>
<dbReference type="Gene3D" id="3.40.630.30">
    <property type="match status" value="1"/>
</dbReference>
<gene>
    <name evidence="4" type="ORF">F443_20764</name>
</gene>
<organism evidence="4 5">
    <name type="scientific">Phytophthora nicotianae P1569</name>
    <dbReference type="NCBI Taxonomy" id="1317065"/>
    <lineage>
        <taxon>Eukaryota</taxon>
        <taxon>Sar</taxon>
        <taxon>Stramenopiles</taxon>
        <taxon>Oomycota</taxon>
        <taxon>Peronosporomycetes</taxon>
        <taxon>Peronosporales</taxon>
        <taxon>Peronosporaceae</taxon>
        <taxon>Phytophthora</taxon>
    </lineage>
</organism>
<dbReference type="eggNOG" id="ENOG502SQDC">
    <property type="taxonomic scope" value="Eukaryota"/>
</dbReference>
<feature type="domain" description="N-acetyltransferase" evidence="3">
    <location>
        <begin position="19"/>
        <end position="185"/>
    </location>
</feature>
<evidence type="ECO:0000256" key="2">
    <source>
        <dbReference type="SAM" id="MobiDB-lite"/>
    </source>
</evidence>
<evidence type="ECO:0000256" key="1">
    <source>
        <dbReference type="ARBA" id="ARBA00022679"/>
    </source>
</evidence>
<name>V9E0I1_PHYNI</name>
<evidence type="ECO:0000259" key="3">
    <source>
        <dbReference type="PROSITE" id="PS51186"/>
    </source>
</evidence>
<evidence type="ECO:0000313" key="4">
    <source>
        <dbReference type="EMBL" id="ETI32436.1"/>
    </source>
</evidence>